<feature type="disulfide bond" evidence="18">
    <location>
        <begin position="4036"/>
        <end position="4053"/>
    </location>
</feature>
<dbReference type="FunFam" id="2.60.120.290:FF:000048">
    <property type="entry name" value="Uncharacterized protein, isoform A"/>
    <property type="match status" value="1"/>
</dbReference>
<dbReference type="Gene3D" id="2.10.50.10">
    <property type="entry name" value="Tumor Necrosis Factor Receptor, subunit A, domain 2"/>
    <property type="match status" value="4"/>
</dbReference>
<dbReference type="InterPro" id="IPR001881">
    <property type="entry name" value="EGF-like_Ca-bd_dom"/>
</dbReference>
<evidence type="ECO:0000256" key="19">
    <source>
        <dbReference type="PROSITE-ProRule" id="PRU00124"/>
    </source>
</evidence>
<dbReference type="PROSITE" id="PS01180">
    <property type="entry name" value="CUB"/>
    <property type="match status" value="3"/>
</dbReference>
<keyword evidence="21" id="KW-0720">Serine protease</keyword>
<keyword evidence="7 22" id="KW-0812">Transmembrane</keyword>
<dbReference type="PRINTS" id="PR00261">
    <property type="entry name" value="LDLRECEPTOR"/>
</dbReference>
<evidence type="ECO:0000256" key="13">
    <source>
        <dbReference type="ARBA" id="ARBA00022989"/>
    </source>
</evidence>
<dbReference type="PROSITE" id="PS00022">
    <property type="entry name" value="EGF_1"/>
    <property type="match status" value="15"/>
</dbReference>
<dbReference type="FunFam" id="2.40.10.10:FF:000111">
    <property type="entry name" value="Blast:Serine protease nudel"/>
    <property type="match status" value="1"/>
</dbReference>
<dbReference type="InterPro" id="IPR009030">
    <property type="entry name" value="Growth_fac_rcpt_cys_sf"/>
</dbReference>
<feature type="transmembrane region" description="Helical" evidence="22">
    <location>
        <begin position="5132"/>
        <end position="5158"/>
    </location>
</feature>
<evidence type="ECO:0000256" key="5">
    <source>
        <dbReference type="ARBA" id="ARBA00022536"/>
    </source>
</evidence>
<keyword evidence="11" id="KW-0832">Ubl conjugation</keyword>
<dbReference type="Pfam" id="PF00057">
    <property type="entry name" value="Ldl_recept_a"/>
    <property type="match status" value="4"/>
</dbReference>
<evidence type="ECO:0000256" key="3">
    <source>
        <dbReference type="ARBA" id="ARBA00022473"/>
    </source>
</evidence>
<dbReference type="EMBL" id="JARPUR010000002">
    <property type="protein sequence ID" value="KAK4881531.1"/>
    <property type="molecule type" value="Genomic_DNA"/>
</dbReference>
<dbReference type="Gene3D" id="4.10.400.10">
    <property type="entry name" value="Low-density Lipoprotein Receptor"/>
    <property type="match status" value="8"/>
</dbReference>
<dbReference type="Gene3D" id="3.10.100.10">
    <property type="entry name" value="Mannose-Binding Protein A, subunit A"/>
    <property type="match status" value="1"/>
</dbReference>
<dbReference type="PROSITE" id="PS01209">
    <property type="entry name" value="LDLRA_1"/>
    <property type="match status" value="4"/>
</dbReference>
<feature type="disulfide bond" evidence="18">
    <location>
        <begin position="3918"/>
        <end position="3928"/>
    </location>
</feature>
<feature type="domain" description="EGF-like" evidence="25">
    <location>
        <begin position="3989"/>
        <end position="4025"/>
    </location>
</feature>
<evidence type="ECO:0000256" key="14">
    <source>
        <dbReference type="ARBA" id="ARBA00023136"/>
    </source>
</evidence>
<dbReference type="InterPro" id="IPR016186">
    <property type="entry name" value="C-type_lectin-like/link_sf"/>
</dbReference>
<dbReference type="InterPro" id="IPR013032">
    <property type="entry name" value="EGF-like_CS"/>
</dbReference>
<feature type="domain" description="Sushi" evidence="29">
    <location>
        <begin position="2747"/>
        <end position="2806"/>
    </location>
</feature>
<feature type="domain" description="Sushi" evidence="29">
    <location>
        <begin position="2370"/>
        <end position="2430"/>
    </location>
</feature>
<keyword evidence="10" id="KW-0221">Differentiation</keyword>
<dbReference type="InterPro" id="IPR016187">
    <property type="entry name" value="CTDL_fold"/>
</dbReference>
<comment type="subcellular location">
    <subcellularLocation>
        <location evidence="1">Membrane</location>
        <topology evidence="1">Single-pass type I membrane protein</topology>
    </subcellularLocation>
    <subcellularLocation>
        <location evidence="2">Secreted</location>
    </subcellularLocation>
</comment>
<evidence type="ECO:0000259" key="28">
    <source>
        <dbReference type="PROSITE" id="PS50825"/>
    </source>
</evidence>
<dbReference type="CDD" id="cd00041">
    <property type="entry name" value="CUB"/>
    <property type="match status" value="3"/>
</dbReference>
<dbReference type="InterPro" id="IPR049883">
    <property type="entry name" value="NOTCH1_EGF-like"/>
</dbReference>
<evidence type="ECO:0000256" key="18">
    <source>
        <dbReference type="PROSITE-ProRule" id="PRU00076"/>
    </source>
</evidence>
<dbReference type="InterPro" id="IPR035914">
    <property type="entry name" value="Sperma_CUB_dom_sf"/>
</dbReference>
<dbReference type="Gene3D" id="2.40.10.10">
    <property type="entry name" value="Trypsin-like serine proteases"/>
    <property type="match status" value="2"/>
</dbReference>
<feature type="disulfide bond" evidence="20">
    <location>
        <begin position="2401"/>
        <end position="2428"/>
    </location>
</feature>
<dbReference type="InterPro" id="IPR003410">
    <property type="entry name" value="HYR_dom"/>
</dbReference>
<dbReference type="PROSITE" id="PS00135">
    <property type="entry name" value="TRYPSIN_SER"/>
    <property type="match status" value="1"/>
</dbReference>
<dbReference type="InterPro" id="IPR008979">
    <property type="entry name" value="Galactose-bd-like_sf"/>
</dbReference>
<keyword evidence="5 18" id="KW-0245">EGF-like domain</keyword>
<dbReference type="FunFam" id="2.10.25.10:FF:000309">
    <property type="entry name" value="Uncharacterized protein, isoform A"/>
    <property type="match status" value="1"/>
</dbReference>
<comment type="caution">
    <text evidence="30">The sequence shown here is derived from an EMBL/GenBank/DDBJ whole genome shotgun (WGS) entry which is preliminary data.</text>
</comment>
<feature type="domain" description="EGF-like" evidence="25">
    <location>
        <begin position="3914"/>
        <end position="3949"/>
    </location>
</feature>
<evidence type="ECO:0000259" key="26">
    <source>
        <dbReference type="PROSITE" id="PS50041"/>
    </source>
</evidence>
<feature type="domain" description="EGF-like" evidence="25">
    <location>
        <begin position="3719"/>
        <end position="3755"/>
    </location>
</feature>
<dbReference type="PROSITE" id="PS01187">
    <property type="entry name" value="EGF_CA"/>
    <property type="match status" value="6"/>
</dbReference>
<dbReference type="PROSITE" id="PS50041">
    <property type="entry name" value="C_TYPE_LECTIN_2"/>
    <property type="match status" value="1"/>
</dbReference>
<feature type="disulfide bond" evidence="18">
    <location>
        <begin position="4015"/>
        <end position="4024"/>
    </location>
</feature>
<feature type="disulfide bond" evidence="18">
    <location>
        <begin position="3902"/>
        <end position="3911"/>
    </location>
</feature>
<dbReference type="Gene3D" id="2.10.70.10">
    <property type="entry name" value="Complement Module, domain 1"/>
    <property type="match status" value="7"/>
</dbReference>
<keyword evidence="12" id="KW-0914">Notch signaling pathway</keyword>
<dbReference type="GO" id="GO:0006508">
    <property type="term" value="P:proteolysis"/>
    <property type="evidence" value="ECO:0007669"/>
    <property type="project" value="UniProtKB-KW"/>
</dbReference>
<evidence type="ECO:0000256" key="12">
    <source>
        <dbReference type="ARBA" id="ARBA00022976"/>
    </source>
</evidence>
<evidence type="ECO:0000259" key="24">
    <source>
        <dbReference type="PROSITE" id="PS50022"/>
    </source>
</evidence>
<evidence type="ECO:0000256" key="15">
    <source>
        <dbReference type="ARBA" id="ARBA00023157"/>
    </source>
</evidence>
<dbReference type="SMART" id="SM00042">
    <property type="entry name" value="CUB"/>
    <property type="match status" value="3"/>
</dbReference>
<feature type="disulfide bond" evidence="18">
    <location>
        <begin position="4245"/>
        <end position="4254"/>
    </location>
</feature>
<dbReference type="PANTHER" id="PTHR12916">
    <property type="entry name" value="CYTOCHROME C OXIDASE POLYPEPTIDE VIC-2"/>
    <property type="match status" value="1"/>
</dbReference>
<evidence type="ECO:0000256" key="16">
    <source>
        <dbReference type="ARBA" id="ARBA00023180"/>
    </source>
</evidence>
<feature type="disulfide bond" evidence="18">
    <location>
        <begin position="4055"/>
        <end position="4064"/>
    </location>
</feature>
<dbReference type="SUPFAM" id="SSF49785">
    <property type="entry name" value="Galactose-binding domain-like"/>
    <property type="match status" value="2"/>
</dbReference>
<feature type="domain" description="F5/8 type C" evidence="24">
    <location>
        <begin position="2526"/>
        <end position="2675"/>
    </location>
</feature>
<dbReference type="InterPro" id="IPR000152">
    <property type="entry name" value="EGF-type_Asp/Asn_hydroxyl_site"/>
</dbReference>
<feature type="disulfide bond" evidence="20">
    <location>
        <begin position="2249"/>
        <end position="2292"/>
    </location>
</feature>
<dbReference type="Pfam" id="PF07699">
    <property type="entry name" value="Ephrin_rec_like"/>
    <property type="match status" value="7"/>
</dbReference>
<feature type="domain" description="EGF-like" evidence="25">
    <location>
        <begin position="3795"/>
        <end position="3833"/>
    </location>
</feature>
<dbReference type="SUPFAM" id="SSF49899">
    <property type="entry name" value="Concanavalin A-like lectins/glucanases"/>
    <property type="match status" value="1"/>
</dbReference>
<evidence type="ECO:0000256" key="22">
    <source>
        <dbReference type="SAM" id="Phobius"/>
    </source>
</evidence>
<feature type="domain" description="C-type lectin" evidence="26">
    <location>
        <begin position="1739"/>
        <end position="1865"/>
    </location>
</feature>
<feature type="domain" description="EGF-like" evidence="25">
    <location>
        <begin position="5092"/>
        <end position="5127"/>
    </location>
</feature>
<dbReference type="GO" id="GO:0003008">
    <property type="term" value="P:system process"/>
    <property type="evidence" value="ECO:0007669"/>
    <property type="project" value="UniProtKB-ARBA"/>
</dbReference>
<feature type="domain" description="Sushi" evidence="29">
    <location>
        <begin position="2883"/>
        <end position="2946"/>
    </location>
</feature>
<keyword evidence="21" id="KW-0645">Protease</keyword>
<dbReference type="PROSITE" id="PS50068">
    <property type="entry name" value="LDLRA_2"/>
    <property type="match status" value="9"/>
</dbReference>
<feature type="domain" description="Sushi" evidence="29">
    <location>
        <begin position="2247"/>
        <end position="2308"/>
    </location>
</feature>
<feature type="disulfide bond" evidence="18">
    <location>
        <begin position="4093"/>
        <end position="4102"/>
    </location>
</feature>
<feature type="disulfide bond" evidence="18">
    <location>
        <begin position="4169"/>
        <end position="4178"/>
    </location>
</feature>
<feature type="disulfide bond" evidence="19">
    <location>
        <begin position="1515"/>
        <end position="1530"/>
    </location>
</feature>
<evidence type="ECO:0000256" key="8">
    <source>
        <dbReference type="ARBA" id="ARBA00022729"/>
    </source>
</evidence>
<dbReference type="SMART" id="SM01411">
    <property type="entry name" value="Ephrin_rec_like"/>
    <property type="match status" value="7"/>
</dbReference>
<feature type="disulfide bond" evidence="18">
    <location>
        <begin position="3804"/>
        <end position="3821"/>
    </location>
</feature>
<dbReference type="InterPro" id="IPR000859">
    <property type="entry name" value="CUB_dom"/>
</dbReference>
<dbReference type="FunFam" id="2.10.25.10:FF:000146">
    <property type="entry name" value="Putative neurogenic locus notch"/>
    <property type="match status" value="1"/>
</dbReference>
<dbReference type="FunFam" id="2.10.25.10:FF:000649">
    <property type="entry name" value="Uncharacterized protein, isoform A"/>
    <property type="match status" value="1"/>
</dbReference>
<dbReference type="InterPro" id="IPR043504">
    <property type="entry name" value="Peptidase_S1_PA_chymotrypsin"/>
</dbReference>
<feature type="domain" description="F5/8 type C" evidence="24">
    <location>
        <begin position="2996"/>
        <end position="3142"/>
    </location>
</feature>
<evidence type="ECO:0000256" key="2">
    <source>
        <dbReference type="ARBA" id="ARBA00004613"/>
    </source>
</evidence>
<feature type="disulfide bond" evidence="19">
    <location>
        <begin position="1384"/>
        <end position="1402"/>
    </location>
</feature>
<keyword evidence="4" id="KW-0964">Secreted</keyword>
<feature type="domain" description="Peptidase S1" evidence="27">
    <location>
        <begin position="1163"/>
        <end position="1372"/>
    </location>
</feature>
<dbReference type="SUPFAM" id="SSF57184">
    <property type="entry name" value="Growth factor receptor domain"/>
    <property type="match status" value="4"/>
</dbReference>
<dbReference type="FunFam" id="2.10.70.10:FF:000014">
    <property type="entry name" value="Membrane cofactor protein"/>
    <property type="match status" value="1"/>
</dbReference>
<feature type="disulfide bond" evidence="18">
    <location>
        <begin position="3745"/>
        <end position="3754"/>
    </location>
</feature>
<dbReference type="FunFam" id="2.10.70.10:FF:000085">
    <property type="entry name" value="Uncharacterized protein, isoform A"/>
    <property type="match status" value="1"/>
</dbReference>
<dbReference type="SUPFAM" id="SSF57424">
    <property type="entry name" value="LDL receptor-like module"/>
    <property type="match status" value="7"/>
</dbReference>
<dbReference type="SMART" id="SM00034">
    <property type="entry name" value="CLECT"/>
    <property type="match status" value="1"/>
</dbReference>
<dbReference type="CDD" id="cd00054">
    <property type="entry name" value="EGF_CA"/>
    <property type="match status" value="11"/>
</dbReference>
<dbReference type="SUPFAM" id="SSF57535">
    <property type="entry name" value="Complement control module/SCR domain"/>
    <property type="match status" value="6"/>
</dbReference>
<feature type="disulfide bond" evidence="20">
    <location>
        <begin position="2372"/>
        <end position="2415"/>
    </location>
</feature>
<proteinExistence type="predicted"/>
<feature type="disulfide bond" evidence="19">
    <location>
        <begin position="1021"/>
        <end position="1036"/>
    </location>
</feature>
<evidence type="ECO:0000256" key="1">
    <source>
        <dbReference type="ARBA" id="ARBA00004479"/>
    </source>
</evidence>
<feature type="domain" description="CUB" evidence="23">
    <location>
        <begin position="1907"/>
        <end position="2019"/>
    </location>
</feature>
<dbReference type="PROSITE" id="PS00134">
    <property type="entry name" value="TRYPSIN_HIS"/>
    <property type="match status" value="1"/>
</dbReference>
<dbReference type="PROSITE" id="PS50022">
    <property type="entry name" value="FA58C_3"/>
    <property type="match status" value="2"/>
</dbReference>
<feature type="disulfide bond" evidence="18">
    <location>
        <begin position="5095"/>
        <end position="5105"/>
    </location>
</feature>
<dbReference type="PROSITE" id="PS50923">
    <property type="entry name" value="SUSHI"/>
    <property type="match status" value="6"/>
</dbReference>
<feature type="disulfide bond" evidence="19">
    <location>
        <begin position="402"/>
        <end position="417"/>
    </location>
</feature>
<dbReference type="GO" id="GO:0016020">
    <property type="term" value="C:membrane"/>
    <property type="evidence" value="ECO:0007669"/>
    <property type="project" value="UniProtKB-SubCell"/>
</dbReference>
<evidence type="ECO:0000256" key="11">
    <source>
        <dbReference type="ARBA" id="ARBA00022843"/>
    </source>
</evidence>
<dbReference type="FunFam" id="2.10.25.10:FF:000472">
    <property type="entry name" value="Uncharacterized protein, isoform A"/>
    <property type="match status" value="1"/>
</dbReference>
<dbReference type="SMART" id="SM00020">
    <property type="entry name" value="Tryp_SPc"/>
    <property type="match status" value="1"/>
</dbReference>
<evidence type="ECO:0000259" key="25">
    <source>
        <dbReference type="PROSITE" id="PS50026"/>
    </source>
</evidence>
<protein>
    <recommendedName>
        <fullName evidence="32">Serine protease nudel</fullName>
    </recommendedName>
</protein>
<dbReference type="Proteomes" id="UP001353858">
    <property type="component" value="Unassembled WGS sequence"/>
</dbReference>
<evidence type="ECO:0000256" key="20">
    <source>
        <dbReference type="PROSITE-ProRule" id="PRU00302"/>
    </source>
</evidence>
<gene>
    <name evidence="30" type="ORF">RN001_004850</name>
</gene>
<dbReference type="InterPro" id="IPR035976">
    <property type="entry name" value="Sushi/SCR/CCP_sf"/>
</dbReference>
<dbReference type="InterPro" id="IPR000742">
    <property type="entry name" value="EGF"/>
</dbReference>
<feature type="disulfide bond" evidence="17">
    <location>
        <begin position="2136"/>
        <end position="2163"/>
    </location>
</feature>
<dbReference type="FunFam" id="2.10.25.10:FF:000321">
    <property type="entry name" value="Protein delta homolog 1"/>
    <property type="match status" value="1"/>
</dbReference>
<dbReference type="InterPro" id="IPR018114">
    <property type="entry name" value="TRYPSIN_HIS"/>
</dbReference>
<keyword evidence="8" id="KW-0732">Signal</keyword>
<feature type="domain" description="CUB" evidence="23">
    <location>
        <begin position="2023"/>
        <end position="2135"/>
    </location>
</feature>
<dbReference type="GO" id="GO:0005576">
    <property type="term" value="C:extracellular region"/>
    <property type="evidence" value="ECO:0007669"/>
    <property type="project" value="UniProtKB-SubCell"/>
</dbReference>
<evidence type="ECO:0000259" key="27">
    <source>
        <dbReference type="PROSITE" id="PS50240"/>
    </source>
</evidence>
<dbReference type="SMART" id="SM00179">
    <property type="entry name" value="EGF_CA"/>
    <property type="match status" value="15"/>
</dbReference>
<feature type="disulfide bond" evidence="18">
    <location>
        <begin position="3939"/>
        <end position="3948"/>
    </location>
</feature>
<evidence type="ECO:0000256" key="7">
    <source>
        <dbReference type="ARBA" id="ARBA00022692"/>
    </source>
</evidence>
<dbReference type="GO" id="GO:0005509">
    <property type="term" value="F:calcium ion binding"/>
    <property type="evidence" value="ECO:0007669"/>
    <property type="project" value="InterPro"/>
</dbReference>
<keyword evidence="16" id="KW-0325">Glycoprotein</keyword>
<feature type="disulfide bond" evidence="19">
    <location>
        <begin position="1876"/>
        <end position="1894"/>
    </location>
</feature>
<name>A0AAN7PF68_9COLE</name>
<dbReference type="InterPro" id="IPR015420">
    <property type="entry name" value="Peptidase_S1A_nudel"/>
</dbReference>
<feature type="domain" description="EGF-like" evidence="25">
    <location>
        <begin position="3835"/>
        <end position="3874"/>
    </location>
</feature>
<comment type="caution">
    <text evidence="18">Lacks conserved residue(s) required for the propagation of feature annotation.</text>
</comment>
<keyword evidence="14 22" id="KW-0472">Membrane</keyword>
<dbReference type="PANTHER" id="PTHR12916:SF4">
    <property type="entry name" value="UNINFLATABLE, ISOFORM C"/>
    <property type="match status" value="1"/>
</dbReference>
<feature type="domain" description="EGF-like" evidence="25">
    <location>
        <begin position="4181"/>
        <end position="4217"/>
    </location>
</feature>
<dbReference type="SMART" id="SM00181">
    <property type="entry name" value="EGF"/>
    <property type="match status" value="20"/>
</dbReference>
<feature type="domain" description="HYR" evidence="28">
    <location>
        <begin position="4495"/>
        <end position="4577"/>
    </location>
</feature>
<feature type="disulfide bond" evidence="19">
    <location>
        <begin position="1433"/>
        <end position="1451"/>
    </location>
</feature>
<keyword evidence="13 22" id="KW-1133">Transmembrane helix</keyword>
<dbReference type="InterPro" id="IPR033116">
    <property type="entry name" value="TRYPSIN_SER"/>
</dbReference>
<dbReference type="PROSITE" id="PS01186">
    <property type="entry name" value="EGF_2"/>
    <property type="match status" value="12"/>
</dbReference>
<feature type="disulfide bond" evidence="18">
    <location>
        <begin position="3864"/>
        <end position="3873"/>
    </location>
</feature>
<dbReference type="SMART" id="SM00231">
    <property type="entry name" value="FA58C"/>
    <property type="match status" value="2"/>
</dbReference>
<feature type="domain" description="HYR" evidence="28">
    <location>
        <begin position="3161"/>
        <end position="3247"/>
    </location>
</feature>
<dbReference type="Pfam" id="PF00084">
    <property type="entry name" value="Sushi"/>
    <property type="match status" value="5"/>
</dbReference>
<evidence type="ECO:0000256" key="21">
    <source>
        <dbReference type="RuleBase" id="RU363034"/>
    </source>
</evidence>
<evidence type="ECO:0000259" key="29">
    <source>
        <dbReference type="PROSITE" id="PS50923"/>
    </source>
</evidence>
<feature type="disulfide bond" evidence="18">
    <location>
        <begin position="5117"/>
        <end position="5126"/>
    </location>
</feature>
<dbReference type="GO" id="GO:0045944">
    <property type="term" value="P:positive regulation of transcription by RNA polymerase II"/>
    <property type="evidence" value="ECO:0007669"/>
    <property type="project" value="UniProtKB-ARBA"/>
</dbReference>
<dbReference type="FunFam" id="2.10.50.10:FF:000032">
    <property type="entry name" value="Uncharacterized protein, isoform A"/>
    <property type="match status" value="1"/>
</dbReference>
<dbReference type="SUPFAM" id="SSF50494">
    <property type="entry name" value="Trypsin-like serine proteases"/>
    <property type="match status" value="2"/>
</dbReference>
<dbReference type="CDD" id="cd00190">
    <property type="entry name" value="Tryp_SPc"/>
    <property type="match status" value="1"/>
</dbReference>
<keyword evidence="21" id="KW-0378">Hydrolase</keyword>
<dbReference type="FunFam" id="2.10.25.10:FF:000368">
    <property type="entry name" value="Delta-like 3 (Drosophila), isoform CRA_b"/>
    <property type="match status" value="2"/>
</dbReference>
<feature type="disulfide bond" evidence="18">
    <location>
        <begin position="3823"/>
        <end position="3832"/>
    </location>
</feature>
<dbReference type="CDD" id="cd00037">
    <property type="entry name" value="CLECT"/>
    <property type="match status" value="1"/>
</dbReference>
<dbReference type="InterPro" id="IPR009003">
    <property type="entry name" value="Peptidase_S1_PA"/>
</dbReference>
<keyword evidence="6 20" id="KW-0768">Sushi</keyword>
<evidence type="ECO:0000313" key="30">
    <source>
        <dbReference type="EMBL" id="KAK4881531.1"/>
    </source>
</evidence>
<feature type="domain" description="CUB" evidence="23">
    <location>
        <begin position="2136"/>
        <end position="2248"/>
    </location>
</feature>
<feature type="domain" description="Sushi" evidence="29">
    <location>
        <begin position="2431"/>
        <end position="2489"/>
    </location>
</feature>
<feature type="domain" description="EGF-like" evidence="25">
    <location>
        <begin position="4105"/>
        <end position="4141"/>
    </location>
</feature>
<dbReference type="Gene3D" id="2.60.120.290">
    <property type="entry name" value="Spermadhesin, CUB domain"/>
    <property type="match status" value="3"/>
</dbReference>
<dbReference type="SUPFAM" id="SSF56436">
    <property type="entry name" value="C-type lectin-like"/>
    <property type="match status" value="1"/>
</dbReference>
<dbReference type="Pfam" id="PF07645">
    <property type="entry name" value="EGF_CA"/>
    <property type="match status" value="2"/>
</dbReference>
<sequence length="5277" mass="583661">MDEFVKNKLQQWGLAEKLQAVFEGGHPKAARGKLWATYNYMRKNLKKFGLIAASYKNQTKSNPDDSTDASIDAEGASKLGKNIHLEHNSTSNFDSYGNDLLRLPAYDYNYGQNSKSNGIDDMNGELNPINDPNSSNTLNKNNYSPNNQLNAINFYDSISNLFNVNRYNRNVTNLYTKASDSQTLNQNKNNSPGICPTYNSPLGYPILQQQVSPYIYNSNQAYLQSGQLPPQFSYSQTFSQTPFYYGNSLIHSNYKNNVKTVNGKTYICHPVAVFSENSLDNSSENVTTTETILQQPLLVDNTNKTRASRSCPVGEVSCEDNSKCIKVHQRCDGEVHCKDVSDEAFCPCKTRLSKSRVCDGYIDCPNGEDESQCFGCELGTFSCDDWSPRERVSTCIPIEQRCDGVVQCPTETDELDCSRLIDTFSSQHIEVSKAIGFLYKNFQGRWYPACHNTELWANEACRSEIGPNTIAPLVHLVPITSNYNGFYASGTESEVKIVESCKDDVAVFVECPPLVCGIRVKEHNPFRREEVDTSAERILGQTLEVEKPTHVNQNDSDPILGNGRVVGGRPSQPKAWPWIVSVYRNGVFHCGGALISEYWIVSAAHCVDKYWHYYFEIQAGVLRRYSYAPMVQNRIVSNIVAHQFYDKRKLKNDIALMKISKPVEFNRYVRPICLPSETTAGKNFIWGPEPGTLCTAVGWGAMVEHGTDPDHLREVQVPVHKKCKHQEDEEGKEICAGLREGGKDACQGDSGGPFMCRNPNVPNQWYLAGIVSHGEGCARPNEPGVYTRVSLFLEWIYEHSRADILSTRKPLQHCPGYICKESSMCLANKRRCDKIVDCLQGDDEIGCERNSFNEIFKHAMRRMFLRNKQADDESNLTQNKTLMALSNKADILELNSENVFDLENSSTQTTSTTFLVFDENVTTKFIETELLSANTIEQTTASILQTIDMKKRCDRKADCEDASDEQNCTCADYLKYKSPNTLCDGETNCLDMSDEQNCSVCMPDEYHCRQSNICINKIKQCDNVPDCPLHEDEADCFALTDGKIITLDEDFRPHINKSGIVTINHNGIWRVFCSNWTYTKANVAADICFYLGFNDYINFYTASLENAPLKVKHSFVFIDEATSTVDNKIEKCTGLFVKCVNKVDIKHNLPETNLTPLINVETPWNAEIYVEGVYKCTGTLLESEWVITSTSCFENNFAWHKKYVSVVLGNSKSYLNVRNPHEQVLRIVNFFNVATTDILLLQLERKINFSRYIRSIGFAEKNHVISETEVCLAQGSSSLNNTNLVYFKSVRNCTDERRCFKKEKHFLDNCHDNFNQARSWSGCIVCRSMHGWYPSAVYHELSGGCGFPQNVSYTSISYWKASILKLINKTYFKNEPPKCDGVRCTLGTCISNNNVCDGVVHCRDGADEESCLNIRNTCVSKTSCSCLKSEIRCKNGKCIPKSAFCDKNNDCGDWTDEPDVCNCSAYLNLTQSGKVCDGIRNCQDRSDEDPNVCKCRVNRFLCKRSQKCVSQDVICDGVNDCPDGEDEIECLSLIKIPESGLTEVQVRTAGFWHSGCFPKHLTTLQLEEICANIGYTGKSAKRLNPGSNTRQESNRIVLDVFTGIWIRPTTESKLLVAMRDGTQPIPKTTLKRRLKKNQTVKTNRLSPDSRLLMDAEAKLANHIKNLQTNGLGWIREEIRFVLNLCAKLGFQLYLIYLNNTGMLIRLRATLVVAILGFIKVTLSQDPNSLFTCPNGWELRELHCYKYFNIKHSWEKAAELCRRYGSDLMVVESFTENNLTSLIASSSVPFDRRGSSHYWLGLASLDDLRTNTLESAAGTLVSQYSGFWSLNQPDPKAGECVNVAITDEAQSWDLTTCENLMPFMCKTKACPLGSFHCSNGNCINQAFRCDKQDDCGDSSDEIDCTSNCNFYMASSGDVVESPYYPHKYSPLTNCKWTLEGPQGHNILLQFQEFETEKTFDTVQILVGGRTEDTSVNLATLSGKQDLTNRSFVSASNFMIIKFSTDASVERKGFRASWKTEPQTCGGILRATTQGNVLTSPGYPEQYPGGLECLYIISAQPGRIITLEVDDLDLDTGRDYILVRDGESPKAQPIARLTGGLENNNRVITSTKHQLYIYFKTSLGDSRRGFRIRYAQGCKAIVVARNGTVSSPAFGLNNYPNNQECLYKIKNPSGGPLSLNFNNFNVDKSDFVQVYDGSTTSGLRLHSGDGFSKSSRPKITLTASSGEMLVRFATDALHNDKGWSASFSADCPPLLPGKGALASSRDTAFGTIITFNCPAGQEFATGRTRLTTQCLPGGNWSITYIPNCQEVYCGPVPQIDNGFSIGSTNVTYRGEAMYQCYAGFAFPTGQPIERISCLADGRWEKKPLCLASQCAALPDVPHANVTVLNGLGRSYGTIVRYECEPGYIRTGHPVILCMSNGTWSGDVPSCSKARCPVFPEIKNGFITDTSRNYYFNDEARVQCFKGYKLIGNNIIRCDETQHFSGPPKCEDINECTNSQCDAASTECVNTAGSFSCKCRKGFTPTTECRPVGDLGLINGGISDDSITVSGSEPGYNKGMVRLNNGMGWCGNTLEPGANWVLIDLKAPMIIRGFRTMSVPRPEGSLAFTSAVRIQYTNDLTDIFKDYRNPDGTAVEFRILEPTLSVLNLPVPIEAQYIKFKIQDYIGAPCVKLEIMGCSRLECADINECAENNGGCDQKCANTPGDFLCSCNVGFELYTQNGTSGYFVESSENGLRDGDVYQKNKSCVPVMCPGLNAPENGLLLSTKEKYHFGDLVRFQCNFGYIMSGSSSLLCTSTGAWNGSAPECHYAQCVSLPDLKNEGLSVIRADESSVLVPFRENVTLTCGNSGRYLRKTSTSSFRQCVYDPKPGLPDYWLSGAQPSCPKVNCGIPQPTPGAEYGQHADTRYQSSFFFGCQNTFKLAGQSGKHDNIVRCQANGVWDFGDLRCEGPVCEDPGRPSDGYQISRSYEQGSEVFFACNRPGYILINPRPLTCVREPECKVIRPLGLASGKIPDSAINATTERPNYEARNVRLNSVTGWCGKQEAFTYVSVDLGKIYRVKAILVKGVVTNDIVGRPTEIRFFYKQAENENYVVYFPNFNLTMRDPGNYGELAMISLPKYVQARFVILGIVSYMDNACLKFELMGCDEPSAEPLLGYDNGYSPCVDNETPVFQNCPLQPIVVQKDANGGLLPVNFTEPTAVDNSGSIARLEVKPQNFHTPSHVFEDLVVKYVAYDYDGNVAICEINITVPDHTPPRLSCPQSYVIELVDKQESYSVNFNETKRRINTSDDSGEVHLQFKPDKATITVGSFENVTVIATDKAGNRASCHFQVLVQPTPCVDWELSPPVNGALNCLPGDKGLQCIATCNPGYRFTDGEPVKTFSCTSKVPWKPTAVVPDCVSENTQQADYHVTATVNYRANGAVAKACLNQYTDLVAQYYSNLNQVLSQRCSAVNVNMNVSFIKAVPSLVEENVIKIDYIVAILPAVRQPQLYDLCGSTLNLIFDLSVPYASAVIEPLLNISSIGNQCPPLRALKSSIGRGFTCNIGEVLNMDTNDVPRCLHCPAGTFAGEKQKECTYCPKGFYQNRDRQGSCVQCPHGRYTRDQGSKNVHDCIPVCGYGTYSPTGLVPCLECPRNSFTGEPPVSGFKDCQACPANTFTYQPSAYRKDLCRPKCNPGFYSPTGLAPCTMCPKNFYQSQHGQITCSECPTNMRTEGPGATGREECVPVQCTDNACQHGGLCVPLGHDIQCFCPAGFSGRRCEIDIDECSSQPCYNGGSCIDLPQGYRCQCAPGYSGINCQEERSDCKNNTCPERAMCKDEPGFNNYTCLCRAGYTGIDCDVTIDPCTANGNPCSNGATCVALQQGRYMCECLPGWEGQHCEINTDDCSERPCLLGSNCTDLVADFNCNCPPGFTGKRCQQKIDLCSRNPCKNGICADKLFYHECVCHPGWTGENCESNINDCINEPCENDGQCIDLIDDFTCKCEPGFTGKKCQHTIDYCSSEPCQNGATCKDQVDGFSCKCRPGFVGLQCEAEIDECLSDPCHPVGTEKCIDMDNKFMCMCRRGFTGPFCEENIDDCKSQPCLNGGSCMDEVGSYQCVCPPGWTGSVCEIDIGTCQNRPCQNDAKCINLFLDYFCVCPSGTDGKQCETAPERCIGNPCMHGGKCQDFGSGLNCSCPSAFTGVGCQYEYDACSLGACKNGATCTDHGAGFKCVCAPGYTGKYCEDDIMDCKENSCPPSATCVDLIDKFYCQCPFNLTGEDCRKTISVDYDLYFSDATRSSAAQIIPFYSGSKSSLTIAMWVQFTQKDDNGIFFTLYGVSSKHIPNNRRVMVQAHSNGVQISLFPELQDVYLSYREYTTINDAQWHHIAIVWDGDNGGELKLITEGLIASKVDGYGGGKRLPDHVWVTLGKPRTENSKTYTEAGFQGHLTKVQIWNRALDVTNEIQKQVRDCRTEPVLYRDLILTWGGYDDTVGGVERIVPSHCGQRVCPPGYSGVKCEDLTVDKIPPKVEYCPGDLWVIAKNGSAIVSWDEPHFSDNVQVVKVQEKSGHRPGQTLLWGVYQIAYVAYDAAGNTANCAFKVSLLSEFCPELDDPIGGIQTCKDWGAGGQFKVCEISCNHGLRFSQEVPKFYTCGAEGFWRPTLNPLLPMVYPACAVSKPAQRVFKVAMLFPTSVLCNEAGQGVLKQKVRNAINALNRDWNFCSFSVEGTRECKELNIDVKCDHRMGRSTRQISNGEDGGTYVVNAKVPIERTARQGHQQSSDTYNVEISFPSINDPIVNTNTNERSFVKQLLEKLILEDDQFDVHEILPNTIPDPASLSLESDYACPLGQVVIAPDCVPCALGTYYDRGSKTCAPCPLGTYQSETGQSQCSACPIIAGRPGVTMGTGARSAADCKERCPAGKYFDHEAGLCRSCGHGFYQPDEGSFSCKICGLGKTTRTNEAVSIKECRDECGSGMQLGLDGKCEACPRGTYRMQGVQPVCQSCPLSRTTPKSGSSTIEECSLPVCAPGFYLNGTVNNCIPCKKGWYQPDSQQTTCIPCPPNTSTKNAASTSKDECTNPCEMHGPEMHCDSNAYCLLIPETSDFKCECKPGFNGTGKVCTDVCDNYCENEGTCVKDARGQPACRCVGSFTGKHCAEKSEFAYIAGGIAATVILIIFIVLLIWMICARANQKKEPKKLLTPATDQNGSQVNFYYGAPTPYAESIAPSHHSTYAHYYDDEEDGWEMPNFYNETYMKEGLHNGANGKMNSLARSNASIYGTKDDLYDRLKRHAYTGKKDKSDSDSEGQ</sequence>
<dbReference type="SUPFAM" id="SSF57196">
    <property type="entry name" value="EGF/Laminin"/>
    <property type="match status" value="11"/>
</dbReference>
<evidence type="ECO:0008006" key="32">
    <source>
        <dbReference type="Google" id="ProtNLM"/>
    </source>
</evidence>
<dbReference type="FunFam" id="2.10.25.10:FF:000109">
    <property type="entry name" value="Notch homolog 4, [Drosophila]"/>
    <property type="match status" value="1"/>
</dbReference>
<keyword evidence="31" id="KW-1185">Reference proteome</keyword>
<dbReference type="InterPro" id="IPR036055">
    <property type="entry name" value="LDL_receptor-like_sf"/>
</dbReference>
<dbReference type="Pfam" id="PF02494">
    <property type="entry name" value="HYR"/>
    <property type="match status" value="3"/>
</dbReference>
<dbReference type="PROSITE" id="PS00010">
    <property type="entry name" value="ASX_HYDROXYL"/>
    <property type="match status" value="10"/>
</dbReference>
<feature type="disulfide bond" evidence="18">
    <location>
        <begin position="4207"/>
        <end position="4216"/>
    </location>
</feature>
<dbReference type="SUPFAM" id="SSF49854">
    <property type="entry name" value="Spermadhesin, CUB domain"/>
    <property type="match status" value="3"/>
</dbReference>
<evidence type="ECO:0000256" key="6">
    <source>
        <dbReference type="ARBA" id="ARBA00022659"/>
    </source>
</evidence>
<dbReference type="InterPro" id="IPR001304">
    <property type="entry name" value="C-type_lectin-like"/>
</dbReference>
<feature type="disulfide bond" evidence="19">
    <location>
        <begin position="331"/>
        <end position="346"/>
    </location>
</feature>
<dbReference type="FunFam" id="2.10.50.10:FF:000018">
    <property type="entry name" value="Sushi, von Willebrand factor type A, EGF and pentraxin domain-containing 1"/>
    <property type="match status" value="1"/>
</dbReference>
<feature type="domain" description="EGF-like" evidence="25">
    <location>
        <begin position="3951"/>
        <end position="3987"/>
    </location>
</feature>
<dbReference type="InterPro" id="IPR000421">
    <property type="entry name" value="FA58C"/>
</dbReference>
<feature type="disulfide bond" evidence="19">
    <location>
        <begin position="1869"/>
        <end position="1881"/>
    </location>
</feature>
<feature type="disulfide bond" evidence="19">
    <location>
        <begin position="1396"/>
        <end position="1411"/>
    </location>
</feature>
<organism evidence="30 31">
    <name type="scientific">Aquatica leii</name>
    <dbReference type="NCBI Taxonomy" id="1421715"/>
    <lineage>
        <taxon>Eukaryota</taxon>
        <taxon>Metazoa</taxon>
        <taxon>Ecdysozoa</taxon>
        <taxon>Arthropoda</taxon>
        <taxon>Hexapoda</taxon>
        <taxon>Insecta</taxon>
        <taxon>Pterygota</taxon>
        <taxon>Neoptera</taxon>
        <taxon>Endopterygota</taxon>
        <taxon>Coleoptera</taxon>
        <taxon>Polyphaga</taxon>
        <taxon>Elateriformia</taxon>
        <taxon>Elateroidea</taxon>
        <taxon>Lampyridae</taxon>
        <taxon>Luciolinae</taxon>
        <taxon>Aquatica</taxon>
    </lineage>
</organism>
<reference evidence="31" key="1">
    <citation type="submission" date="2023-01" db="EMBL/GenBank/DDBJ databases">
        <title>Key to firefly adult light organ development and bioluminescence: homeobox transcription factors regulate luciferase expression and transportation to peroxisome.</title>
        <authorList>
            <person name="Fu X."/>
        </authorList>
    </citation>
    <scope>NUCLEOTIDE SEQUENCE [LARGE SCALE GENOMIC DNA]</scope>
</reference>
<dbReference type="Pfam" id="PF00754">
    <property type="entry name" value="F5_F8_type_C"/>
    <property type="match status" value="2"/>
</dbReference>
<dbReference type="Gene3D" id="2.10.25.10">
    <property type="entry name" value="Laminin"/>
    <property type="match status" value="18"/>
</dbReference>
<feature type="disulfide bond" evidence="19">
    <location>
        <begin position="832"/>
        <end position="847"/>
    </location>
</feature>
<keyword evidence="15 18" id="KW-1015">Disulfide bond</keyword>
<evidence type="ECO:0000256" key="9">
    <source>
        <dbReference type="ARBA" id="ARBA00022737"/>
    </source>
</evidence>
<dbReference type="PROSITE" id="PS50825">
    <property type="entry name" value="HYR"/>
    <property type="match status" value="3"/>
</dbReference>
<dbReference type="SMART" id="SM00192">
    <property type="entry name" value="LDLa"/>
    <property type="match status" value="10"/>
</dbReference>
<feature type="domain" description="HYR" evidence="28">
    <location>
        <begin position="3248"/>
        <end position="3331"/>
    </location>
</feature>
<evidence type="ECO:0000259" key="23">
    <source>
        <dbReference type="PROSITE" id="PS01180"/>
    </source>
</evidence>
<feature type="disulfide bond" evidence="19">
    <location>
        <begin position="983"/>
        <end position="998"/>
    </location>
</feature>
<feature type="disulfide bond" evidence="18">
    <location>
        <begin position="4131"/>
        <end position="4140"/>
    </location>
</feature>
<feature type="disulfide bond" evidence="19">
    <location>
        <begin position="1888"/>
        <end position="1903"/>
    </location>
</feature>
<feature type="domain" description="EGF-like" evidence="25">
    <location>
        <begin position="3757"/>
        <end position="3793"/>
    </location>
</feature>
<feature type="domain" description="EGF-like" evidence="25">
    <location>
        <begin position="3876"/>
        <end position="3912"/>
    </location>
</feature>
<dbReference type="Pfam" id="PF00059">
    <property type="entry name" value="Lectin_C"/>
    <property type="match status" value="1"/>
</dbReference>
<dbReference type="PROSITE" id="PS50026">
    <property type="entry name" value="EGF_3"/>
    <property type="match status" value="16"/>
</dbReference>
<dbReference type="Pfam" id="PF00089">
    <property type="entry name" value="Trypsin"/>
    <property type="match status" value="1"/>
</dbReference>
<dbReference type="CDD" id="cd00112">
    <property type="entry name" value="LDLa"/>
    <property type="match status" value="8"/>
</dbReference>
<feature type="domain" description="EGF-like" evidence="25">
    <location>
        <begin position="4027"/>
        <end position="4065"/>
    </location>
</feature>
<feature type="domain" description="Sushi" evidence="29">
    <location>
        <begin position="2309"/>
        <end position="2369"/>
    </location>
</feature>
<dbReference type="FunFam" id="2.10.25.10:FF:000053">
    <property type="entry name" value="Slit guidance ligand 2"/>
    <property type="match status" value="1"/>
</dbReference>
<evidence type="ECO:0000256" key="17">
    <source>
        <dbReference type="PROSITE-ProRule" id="PRU00059"/>
    </source>
</evidence>
<dbReference type="Gene3D" id="2.60.120.260">
    <property type="entry name" value="Galactose-binding domain-like"/>
    <property type="match status" value="2"/>
</dbReference>
<feature type="domain" description="EGF-like" evidence="25">
    <location>
        <begin position="4143"/>
        <end position="4179"/>
    </location>
</feature>
<dbReference type="InterPro" id="IPR023415">
    <property type="entry name" value="LDLR_class-A_CS"/>
</dbReference>
<dbReference type="PROSITE" id="PS50240">
    <property type="entry name" value="TRYPSIN_DOM"/>
    <property type="match status" value="2"/>
</dbReference>
<dbReference type="PROSITE" id="PS01285">
    <property type="entry name" value="FA58C_1"/>
    <property type="match status" value="1"/>
</dbReference>
<feature type="domain" description="EGF-like" evidence="25">
    <location>
        <begin position="4067"/>
        <end position="4103"/>
    </location>
</feature>
<evidence type="ECO:0000256" key="10">
    <source>
        <dbReference type="ARBA" id="ARBA00022782"/>
    </source>
</evidence>
<dbReference type="Gene3D" id="2.60.120.200">
    <property type="match status" value="1"/>
</dbReference>
<dbReference type="SMART" id="SM00032">
    <property type="entry name" value="CCP"/>
    <property type="match status" value="10"/>
</dbReference>
<dbReference type="Pfam" id="PF13385">
    <property type="entry name" value="Laminin_G_3"/>
    <property type="match status" value="1"/>
</dbReference>
<dbReference type="InterPro" id="IPR011641">
    <property type="entry name" value="Tyr-kin_ephrin_A/B_rcpt-like"/>
</dbReference>
<dbReference type="CDD" id="cd00033">
    <property type="entry name" value="CCP"/>
    <property type="match status" value="3"/>
</dbReference>
<dbReference type="Pfam" id="PF09342">
    <property type="entry name" value="DUF1986"/>
    <property type="match status" value="1"/>
</dbReference>
<evidence type="ECO:0000313" key="31">
    <source>
        <dbReference type="Proteomes" id="UP001353858"/>
    </source>
</evidence>
<dbReference type="GO" id="GO:0007219">
    <property type="term" value="P:Notch signaling pathway"/>
    <property type="evidence" value="ECO:0007669"/>
    <property type="project" value="UniProtKB-KW"/>
</dbReference>
<dbReference type="GO" id="GO:0004252">
    <property type="term" value="F:serine-type endopeptidase activity"/>
    <property type="evidence" value="ECO:0007669"/>
    <property type="project" value="InterPro"/>
</dbReference>
<feature type="domain" description="EGF-like" evidence="25">
    <location>
        <begin position="4219"/>
        <end position="4255"/>
    </location>
</feature>
<dbReference type="FunFam" id="2.10.25.10:FF:000004">
    <property type="entry name" value="Neurogenic locus notch 1"/>
    <property type="match status" value="1"/>
</dbReference>
<dbReference type="GO" id="GO:0005112">
    <property type="term" value="F:Notch binding"/>
    <property type="evidence" value="ECO:0007669"/>
    <property type="project" value="TreeGrafter"/>
</dbReference>
<keyword evidence="9" id="KW-0677">Repeat</keyword>
<dbReference type="Pfam" id="PF00431">
    <property type="entry name" value="CUB"/>
    <property type="match status" value="3"/>
</dbReference>
<evidence type="ECO:0000256" key="4">
    <source>
        <dbReference type="ARBA" id="ARBA00022525"/>
    </source>
</evidence>
<dbReference type="Pfam" id="PF12661">
    <property type="entry name" value="hEGF"/>
    <property type="match status" value="2"/>
</dbReference>
<dbReference type="InterPro" id="IPR000436">
    <property type="entry name" value="Sushi_SCR_CCP_dom"/>
</dbReference>
<dbReference type="FunFam" id="2.60.120.200:FF:000201">
    <property type="entry name" value="Uncharacterized protein, isoform A"/>
    <property type="match status" value="1"/>
</dbReference>
<dbReference type="Pfam" id="PF00008">
    <property type="entry name" value="EGF"/>
    <property type="match status" value="3"/>
</dbReference>
<feature type="disulfide bond" evidence="19">
    <location>
        <begin position="1426"/>
        <end position="1438"/>
    </location>
</feature>
<dbReference type="InterPro" id="IPR001254">
    <property type="entry name" value="Trypsin_dom"/>
</dbReference>
<dbReference type="Pfam" id="PF25024">
    <property type="entry name" value="EGF_TEN"/>
    <property type="match status" value="1"/>
</dbReference>
<keyword evidence="3" id="KW-0217">Developmental protein</keyword>
<dbReference type="GO" id="GO:0030154">
    <property type="term" value="P:cell differentiation"/>
    <property type="evidence" value="ECO:0007669"/>
    <property type="project" value="UniProtKB-KW"/>
</dbReference>
<feature type="domain" description="Peptidase S1" evidence="27">
    <location>
        <begin position="565"/>
        <end position="801"/>
    </location>
</feature>
<feature type="disulfide bond" evidence="20">
    <location>
        <begin position="2777"/>
        <end position="2804"/>
    </location>
</feature>
<dbReference type="InterPro" id="IPR013320">
    <property type="entry name" value="ConA-like_dom_sf"/>
</dbReference>
<feature type="disulfide bond" evidence="18">
    <location>
        <begin position="3783"/>
        <end position="3792"/>
    </location>
</feature>
<feature type="domain" description="EGF-like" evidence="25">
    <location>
        <begin position="2489"/>
        <end position="2527"/>
    </location>
</feature>
<dbReference type="InterPro" id="IPR002172">
    <property type="entry name" value="LDrepeatLR_classA_rpt"/>
</dbReference>
<feature type="disulfide bond" evidence="18">
    <location>
        <begin position="3977"/>
        <end position="3986"/>
    </location>
</feature>
<dbReference type="InterPro" id="IPR018097">
    <property type="entry name" value="EGF_Ca-bd_CS"/>
</dbReference>
<accession>A0AAN7PF68</accession>